<feature type="compositionally biased region" description="Polar residues" evidence="1">
    <location>
        <begin position="329"/>
        <end position="339"/>
    </location>
</feature>
<feature type="domain" description="U1-type" evidence="2">
    <location>
        <begin position="59"/>
        <end position="93"/>
    </location>
</feature>
<evidence type="ECO:0000256" key="1">
    <source>
        <dbReference type="SAM" id="MobiDB-lite"/>
    </source>
</evidence>
<sequence>MTHCIAKCVTSKRRTCRLYLLTAKAFQNHSLSVRHIKRAAEVFEIKFNLKKDEEKEKKKTEFHCQVCLCSCNSESAWNSHLVGQKHRKNLEKQGADRAHMKAKQKMGPGGYGASSGGYGTDQQYGGGAVRNTYLQHNRKPYEKPVHAVANPTQSGPVGAKDFMNYKEPLIGLEYVTEIQVTGQSPRYHCELCDSKFDHNLKFPHLVGAKHRFNVLTSISRTSIQNTMGRGQGSSARGQGSSARGQGVSGRGRGARGNHMRGGQTNNSYGHRGNSNTGYKATNPLQYDNNSQQSYGDTRGRGRGMRGQPNDQGRGGRGRGWHQSSQSQQYPSLMGSSYQRRSYAPNDTYAGSSQSNSLLPREAFHPQQESQQQHYNYNQSYSHPYSYQPASQQQTSVQRDHEASYANPSTSGPPPYTAPPTSGTQQPAPRKSNVANQEFIKGLGELGKLVSSEEDASVALQVSNVLTQALLQYRMQNLPSSNECMG</sequence>
<dbReference type="GO" id="GO:0003727">
    <property type="term" value="F:single-stranded RNA binding"/>
    <property type="evidence" value="ECO:0000318"/>
    <property type="project" value="GO_Central"/>
</dbReference>
<dbReference type="InterPro" id="IPR003604">
    <property type="entry name" value="Matrin/U1-like-C_Znf_C2H2"/>
</dbReference>
<reference evidence="3" key="1">
    <citation type="journal article" date="2007" name="Science">
        <title>Sea anemone genome reveals ancestral eumetazoan gene repertoire and genomic organization.</title>
        <authorList>
            <person name="Putnam N.H."/>
            <person name="Srivastava M."/>
            <person name="Hellsten U."/>
            <person name="Dirks B."/>
            <person name="Chapman J."/>
            <person name="Salamov A."/>
            <person name="Terry A."/>
            <person name="Shapiro H."/>
            <person name="Lindquist E."/>
            <person name="Kapitonov V.V."/>
            <person name="Jurka J."/>
            <person name="Genikhovich G."/>
            <person name="Grigoriev I.V."/>
            <person name="Lucas S.M."/>
            <person name="Steele R.E."/>
            <person name="Finnerty J.R."/>
            <person name="Technau U."/>
            <person name="Martindale M.Q."/>
            <person name="Rokhsar D.S."/>
        </authorList>
    </citation>
    <scope>NUCLEOTIDE SEQUENCE [LARGE SCALE GENOMIC DNA]</scope>
    <source>
        <strain evidence="3">CH2 x CH6</strain>
    </source>
</reference>
<evidence type="ECO:0000313" key="4">
    <source>
        <dbReference type="Proteomes" id="UP000001593"/>
    </source>
</evidence>
<dbReference type="SUPFAM" id="SSF57667">
    <property type="entry name" value="beta-beta-alpha zinc fingers"/>
    <property type="match status" value="1"/>
</dbReference>
<dbReference type="PANTHER" id="PTHR45762:SF3">
    <property type="entry name" value="ZINC-FINGER PROTEIN AT 72D, ISOFORM B"/>
    <property type="match status" value="1"/>
</dbReference>
<evidence type="ECO:0000313" key="3">
    <source>
        <dbReference type="EMBL" id="EDO29763.1"/>
    </source>
</evidence>
<evidence type="ECO:0000259" key="2">
    <source>
        <dbReference type="SMART" id="SM00451"/>
    </source>
</evidence>
<dbReference type="InParanoid" id="A7T2Q3"/>
<dbReference type="HOGENOM" id="CLU_562985_0_0_1"/>
<dbReference type="OMA" id="CHICQAK"/>
<feature type="compositionally biased region" description="Polar residues" evidence="1">
    <location>
        <begin position="262"/>
        <end position="295"/>
    </location>
</feature>
<proteinExistence type="predicted"/>
<dbReference type="Proteomes" id="UP000001593">
    <property type="component" value="Unassembled WGS sequence"/>
</dbReference>
<dbReference type="PANTHER" id="PTHR45762">
    <property type="entry name" value="ZINC FINGER RNA-BINDING PROTEIN"/>
    <property type="match status" value="1"/>
</dbReference>
<feature type="region of interest" description="Disordered" evidence="1">
    <location>
        <begin position="378"/>
        <end position="431"/>
    </location>
</feature>
<dbReference type="GO" id="GO:0008270">
    <property type="term" value="F:zinc ion binding"/>
    <property type="evidence" value="ECO:0007669"/>
    <property type="project" value="InterPro"/>
</dbReference>
<gene>
    <name evidence="3" type="ORF">NEMVEDRAFT_v1g221490</name>
</gene>
<dbReference type="InterPro" id="IPR013087">
    <property type="entry name" value="Znf_C2H2_type"/>
</dbReference>
<dbReference type="SMART" id="SM00451">
    <property type="entry name" value="ZnF_U1"/>
    <property type="match status" value="2"/>
</dbReference>
<feature type="compositionally biased region" description="Low complexity" evidence="1">
    <location>
        <begin position="232"/>
        <end position="245"/>
    </location>
</feature>
<organism evidence="3 4">
    <name type="scientific">Nematostella vectensis</name>
    <name type="common">Starlet sea anemone</name>
    <dbReference type="NCBI Taxonomy" id="45351"/>
    <lineage>
        <taxon>Eukaryota</taxon>
        <taxon>Metazoa</taxon>
        <taxon>Cnidaria</taxon>
        <taxon>Anthozoa</taxon>
        <taxon>Hexacorallia</taxon>
        <taxon>Actiniaria</taxon>
        <taxon>Edwardsiidae</taxon>
        <taxon>Nematostella</taxon>
    </lineage>
</organism>
<dbReference type="InterPro" id="IPR036236">
    <property type="entry name" value="Znf_C2H2_sf"/>
</dbReference>
<dbReference type="EMBL" id="DS470298">
    <property type="protein sequence ID" value="EDO29763.1"/>
    <property type="molecule type" value="Genomic_DNA"/>
</dbReference>
<protein>
    <recommendedName>
        <fullName evidence="2">U1-type domain-containing protein</fullName>
    </recommendedName>
</protein>
<feature type="domain" description="U1-type" evidence="2">
    <location>
        <begin position="184"/>
        <end position="217"/>
    </location>
</feature>
<dbReference type="Pfam" id="PF12874">
    <property type="entry name" value="zf-met"/>
    <property type="match status" value="1"/>
</dbReference>
<dbReference type="Gene3D" id="3.30.160.60">
    <property type="entry name" value="Classic Zinc Finger"/>
    <property type="match status" value="1"/>
</dbReference>
<feature type="compositionally biased region" description="Polar residues" evidence="1">
    <location>
        <begin position="387"/>
        <end position="396"/>
    </location>
</feature>
<keyword evidence="4" id="KW-1185">Reference proteome</keyword>
<accession>A7T2Q3</accession>
<dbReference type="GO" id="GO:0003725">
    <property type="term" value="F:double-stranded RNA binding"/>
    <property type="evidence" value="ECO:0000318"/>
    <property type="project" value="GO_Central"/>
</dbReference>
<dbReference type="AlphaFoldDB" id="A7T2Q3"/>
<feature type="region of interest" description="Disordered" evidence="1">
    <location>
        <begin position="223"/>
        <end position="355"/>
    </location>
</feature>
<dbReference type="eggNOG" id="ENOG502SE0T">
    <property type="taxonomic scope" value="Eukaryota"/>
</dbReference>
<name>A7T2Q3_NEMVE</name>